<dbReference type="SMART" id="SM00312">
    <property type="entry name" value="PX"/>
    <property type="match status" value="1"/>
</dbReference>
<evidence type="ECO:0000256" key="1">
    <source>
        <dbReference type="SAM" id="Coils"/>
    </source>
</evidence>
<reference evidence="3 4" key="1">
    <citation type="submission" date="2023-04" db="EMBL/GenBank/DDBJ databases">
        <title>Genome of Basidiobolus ranarum AG-B5.</title>
        <authorList>
            <person name="Stajich J.E."/>
            <person name="Carter-House D."/>
            <person name="Gryganskyi A."/>
        </authorList>
    </citation>
    <scope>NUCLEOTIDE SEQUENCE [LARGE SCALE GENOMIC DNA]</scope>
    <source>
        <strain evidence="3 4">AG-B5</strain>
    </source>
</reference>
<feature type="domain" description="PX" evidence="2">
    <location>
        <begin position="115"/>
        <end position="230"/>
    </location>
</feature>
<accession>A0ABR2WRH1</accession>
<gene>
    <name evidence="3" type="primary">VPS17_7</name>
    <name evidence="3" type="ORF">K7432_008674</name>
</gene>
<evidence type="ECO:0000313" key="4">
    <source>
        <dbReference type="Proteomes" id="UP001479436"/>
    </source>
</evidence>
<protein>
    <submittedName>
        <fullName evidence="3">Vacuolar protein sorting-associated protein 17</fullName>
    </submittedName>
</protein>
<dbReference type="PROSITE" id="PS50195">
    <property type="entry name" value="PX"/>
    <property type="match status" value="1"/>
</dbReference>
<keyword evidence="4" id="KW-1185">Reference proteome</keyword>
<dbReference type="Proteomes" id="UP001479436">
    <property type="component" value="Unassembled WGS sequence"/>
</dbReference>
<dbReference type="Gene3D" id="1.20.1270.60">
    <property type="entry name" value="Arfaptin homology (AH) domain/BAR domain"/>
    <property type="match status" value="1"/>
</dbReference>
<dbReference type="PANTHER" id="PTHR47433">
    <property type="entry name" value="VACUOLAR PROTEIN SORTING-ASSOCIATED PROTEIN 17"/>
    <property type="match status" value="1"/>
</dbReference>
<dbReference type="EMBL" id="JASJQH010000492">
    <property type="protein sequence ID" value="KAK9764105.1"/>
    <property type="molecule type" value="Genomic_DNA"/>
</dbReference>
<dbReference type="InterPro" id="IPR027267">
    <property type="entry name" value="AH/BAR_dom_sf"/>
</dbReference>
<dbReference type="InterPro" id="IPR036871">
    <property type="entry name" value="PX_dom_sf"/>
</dbReference>
<dbReference type="Pfam" id="PF00787">
    <property type="entry name" value="PX"/>
    <property type="match status" value="1"/>
</dbReference>
<name>A0ABR2WRH1_9FUNG</name>
<evidence type="ECO:0000313" key="3">
    <source>
        <dbReference type="EMBL" id="KAK9764105.1"/>
    </source>
</evidence>
<dbReference type="Gene3D" id="3.30.1520.10">
    <property type="entry name" value="Phox-like domain"/>
    <property type="match status" value="1"/>
</dbReference>
<dbReference type="PANTHER" id="PTHR47433:SF1">
    <property type="entry name" value="VACUOLAR PROTEIN SORTING-ASSOCIATED PROTEIN 17"/>
    <property type="match status" value="1"/>
</dbReference>
<organism evidence="3 4">
    <name type="scientific">Basidiobolus ranarum</name>
    <dbReference type="NCBI Taxonomy" id="34480"/>
    <lineage>
        <taxon>Eukaryota</taxon>
        <taxon>Fungi</taxon>
        <taxon>Fungi incertae sedis</taxon>
        <taxon>Zoopagomycota</taxon>
        <taxon>Entomophthoromycotina</taxon>
        <taxon>Basidiobolomycetes</taxon>
        <taxon>Basidiobolales</taxon>
        <taxon>Basidiobolaceae</taxon>
        <taxon>Basidiobolus</taxon>
    </lineage>
</organism>
<comment type="caution">
    <text evidence="3">The sequence shown here is derived from an EMBL/GenBank/DDBJ whole genome shotgun (WGS) entry which is preliminary data.</text>
</comment>
<evidence type="ECO:0000259" key="2">
    <source>
        <dbReference type="PROSITE" id="PS50195"/>
    </source>
</evidence>
<proteinExistence type="predicted"/>
<sequence>MSSCANTPFVSGTPYGFVGGNSDRIIELESPKDKWEGSKPTNSSDYSYLLPNFLSSGHLHSTPTACPTPALSPPVTKKLLPSEPSVLTTPIKKGTSFEISESIQDEVEPFYSEAPELSLKFELLSVEKDKKEFKIRFNVKTNIPQYGRNHFYGVERSYVEFEKLQKYLTNAYPECIVPLLPLKGVDLIEENFTKILVKNAFHRYLSRLSEHPILRKDNELQFFVETDFAYMPRIKTGTLKSTRFRTKASKDSLDPLDTAYESLINFEKAIIPCSKSVNKLQSAKKLLVNSKMELGQKLSSWSGNEKDVLLSRSLDEFTSALEMSLGITQTQSECETGYLSYLFEQHLQGTLYVKTLLQNSLVVEKEYERSAENLEKKRQALIILKASGINKIDQVQSGIDNYEEAKQFESYKKAQFHKVDRLLHTELGVNEKARASDFYHHLGELARQTVKAERAKLNAWKGVLDGLK</sequence>
<feature type="coiled-coil region" evidence="1">
    <location>
        <begin position="357"/>
        <end position="384"/>
    </location>
</feature>
<dbReference type="Pfam" id="PF09325">
    <property type="entry name" value="Vps5"/>
    <property type="match status" value="1"/>
</dbReference>
<dbReference type="InterPro" id="IPR001683">
    <property type="entry name" value="PX_dom"/>
</dbReference>
<dbReference type="InterPro" id="IPR015404">
    <property type="entry name" value="Vps5_C"/>
</dbReference>
<dbReference type="InterPro" id="IPR053055">
    <property type="entry name" value="VPS17"/>
</dbReference>
<keyword evidence="1" id="KW-0175">Coiled coil</keyword>
<dbReference type="SUPFAM" id="SSF64268">
    <property type="entry name" value="PX domain"/>
    <property type="match status" value="1"/>
</dbReference>